<evidence type="ECO:0000313" key="2">
    <source>
        <dbReference type="Proteomes" id="UP000236318"/>
    </source>
</evidence>
<organism evidence="1 2">
    <name type="scientific">Mycobacterium ahvazicum</name>
    <dbReference type="NCBI Taxonomy" id="1964395"/>
    <lineage>
        <taxon>Bacteria</taxon>
        <taxon>Bacillati</taxon>
        <taxon>Actinomycetota</taxon>
        <taxon>Actinomycetes</taxon>
        <taxon>Mycobacteriales</taxon>
        <taxon>Mycobacteriaceae</taxon>
        <taxon>Mycobacterium</taxon>
        <taxon>Mycobacterium simiae complex</taxon>
    </lineage>
</organism>
<keyword evidence="2" id="KW-1185">Reference proteome</keyword>
<proteinExistence type="predicted"/>
<comment type="caution">
    <text evidence="1">The sequence shown here is derived from an EMBL/GenBank/DDBJ whole genome shotgun (WGS) entry which is preliminary data.</text>
</comment>
<reference evidence="1" key="1">
    <citation type="submission" date="2018-01" db="EMBL/GenBank/DDBJ databases">
        <authorList>
            <consortium name="Urmite Genomes"/>
        </authorList>
    </citation>
    <scope>NUCLEOTIDE SEQUENCE [LARGE SCALE GENOMIC DNA]</scope>
    <source>
        <strain evidence="1">AFP003</strain>
    </source>
</reference>
<gene>
    <name evidence="1" type="ORF">MAAFP003_4768</name>
</gene>
<sequence>MTTPLTKLHCANRSEDFAHSARYRLDVVATEAVEMVSGIGGWLFDLVKAGWDVKALAPKCAELRGLSILGVDVGNFEHSLRNPDALALPRAIAVATQAYDTDDRIRRGVHLALDDSRIAVILWGGTCPHDLRSFLTPASHQPSAAANVFRDHALKAIRTAHKTRALTETFHTTQGTERALLFA</sequence>
<accession>A0A2K4YH10</accession>
<dbReference type="Proteomes" id="UP000236318">
    <property type="component" value="Unassembled WGS sequence"/>
</dbReference>
<dbReference type="RefSeq" id="WP_096290143.1">
    <property type="nucleotide sequence ID" value="NZ_FXEG02000005.1"/>
</dbReference>
<name>A0A2K4YH10_9MYCO</name>
<dbReference type="EMBL" id="FXEG02000005">
    <property type="protein sequence ID" value="SOX56072.1"/>
    <property type="molecule type" value="Genomic_DNA"/>
</dbReference>
<protein>
    <submittedName>
        <fullName evidence="1">Uncharacterized protein</fullName>
    </submittedName>
</protein>
<evidence type="ECO:0000313" key="1">
    <source>
        <dbReference type="EMBL" id="SOX56072.1"/>
    </source>
</evidence>
<dbReference type="AlphaFoldDB" id="A0A2K4YH10"/>
<dbReference type="OrthoDB" id="4555700at2"/>